<dbReference type="InterPro" id="IPR020103">
    <property type="entry name" value="PsdUridine_synth_cat_dom_sf"/>
</dbReference>
<dbReference type="KEGG" id="ctp:CTRG_05358"/>
<feature type="active site" evidence="5">
    <location>
        <position position="220"/>
    </location>
</feature>
<keyword evidence="10" id="KW-1185">Reference proteome</keyword>
<evidence type="ECO:0000259" key="8">
    <source>
        <dbReference type="PROSITE" id="PS51747"/>
    </source>
</evidence>
<evidence type="ECO:0000256" key="6">
    <source>
        <dbReference type="PROSITE-ProRule" id="PRU00182"/>
    </source>
</evidence>
<evidence type="ECO:0000256" key="1">
    <source>
        <dbReference type="ARBA" id="ARBA00010876"/>
    </source>
</evidence>
<dbReference type="Proteomes" id="UP000002037">
    <property type="component" value="Unassembled WGS sequence"/>
</dbReference>
<evidence type="ECO:0000256" key="4">
    <source>
        <dbReference type="ARBA" id="ARBA00038944"/>
    </source>
</evidence>
<dbReference type="PROSITE" id="PS50889">
    <property type="entry name" value="S4"/>
    <property type="match status" value="1"/>
</dbReference>
<feature type="domain" description="CMP/dCMP-type deaminase" evidence="8">
    <location>
        <begin position="434"/>
        <end position="551"/>
    </location>
</feature>
<dbReference type="GO" id="GO:0016814">
    <property type="term" value="F:hydrolase activity, acting on carbon-nitrogen (but not peptide) bonds, in cyclic amidines"/>
    <property type="evidence" value="ECO:0007669"/>
    <property type="project" value="UniProtKB-ARBA"/>
</dbReference>
<dbReference type="NCBIfam" id="TIGR00005">
    <property type="entry name" value="rluA_subfam"/>
    <property type="match status" value="1"/>
</dbReference>
<dbReference type="PROSITE" id="PS01129">
    <property type="entry name" value="PSI_RLU"/>
    <property type="match status" value="1"/>
</dbReference>
<dbReference type="SMART" id="SM00363">
    <property type="entry name" value="S4"/>
    <property type="match status" value="1"/>
</dbReference>
<dbReference type="GO" id="GO:0003723">
    <property type="term" value="F:RNA binding"/>
    <property type="evidence" value="ECO:0007669"/>
    <property type="project" value="UniProtKB-KW"/>
</dbReference>
<evidence type="ECO:0000256" key="5">
    <source>
        <dbReference type="PIRSR" id="PIRSR606225-1"/>
    </source>
</evidence>
<dbReference type="GeneID" id="8299682"/>
<proteinExistence type="inferred from homology"/>
<dbReference type="GO" id="GO:0019239">
    <property type="term" value="F:deaminase activity"/>
    <property type="evidence" value="ECO:0007669"/>
    <property type="project" value="UniProtKB-ARBA"/>
</dbReference>
<evidence type="ECO:0000256" key="3">
    <source>
        <dbReference type="ARBA" id="ARBA00036184"/>
    </source>
</evidence>
<dbReference type="AlphaFoldDB" id="C5MH04"/>
<dbReference type="CDD" id="cd02557">
    <property type="entry name" value="PseudoU_synth_ScRIB2"/>
    <property type="match status" value="1"/>
</dbReference>
<organism evidence="9 10">
    <name type="scientific">Candida tropicalis (strain ATCC MYA-3404 / T1)</name>
    <name type="common">Yeast</name>
    <dbReference type="NCBI Taxonomy" id="294747"/>
    <lineage>
        <taxon>Eukaryota</taxon>
        <taxon>Fungi</taxon>
        <taxon>Dikarya</taxon>
        <taxon>Ascomycota</taxon>
        <taxon>Saccharomycotina</taxon>
        <taxon>Pichiomycetes</taxon>
        <taxon>Debaryomycetaceae</taxon>
        <taxon>Candida/Lodderomyces clade</taxon>
        <taxon>Candida</taxon>
    </lineage>
</organism>
<comment type="similarity">
    <text evidence="1">Belongs to the pseudouridine synthase RluA family.</text>
</comment>
<dbReference type="Pfam" id="PF18785">
    <property type="entry name" value="Inv-AAD"/>
    <property type="match status" value="1"/>
</dbReference>
<dbReference type="Gene3D" id="3.40.140.10">
    <property type="entry name" value="Cytidine Deaminase, domain 2"/>
    <property type="match status" value="1"/>
</dbReference>
<dbReference type="STRING" id="294747.C5MH04"/>
<dbReference type="eggNOG" id="KOG1919">
    <property type="taxonomic scope" value="Eukaryota"/>
</dbReference>
<dbReference type="FunFam" id="3.40.140.10:FF:000061">
    <property type="entry name" value="DRAP deaminase"/>
    <property type="match status" value="1"/>
</dbReference>
<dbReference type="eggNOG" id="KOG1018">
    <property type="taxonomic scope" value="Eukaryota"/>
</dbReference>
<dbReference type="VEuPathDB" id="FungiDB:CTRG_05358"/>
<gene>
    <name evidence="9" type="ORF">CTRG_05358</name>
</gene>
<evidence type="ECO:0000256" key="2">
    <source>
        <dbReference type="ARBA" id="ARBA00023235"/>
    </source>
</evidence>
<dbReference type="PANTHER" id="PTHR21600">
    <property type="entry name" value="MITOCHONDRIAL RNA PSEUDOURIDINE SYNTHASE"/>
    <property type="match status" value="1"/>
</dbReference>
<dbReference type="PROSITE" id="PS51747">
    <property type="entry name" value="CYT_DCMP_DEAMINASES_2"/>
    <property type="match status" value="1"/>
</dbReference>
<evidence type="ECO:0000313" key="9">
    <source>
        <dbReference type="EMBL" id="EER30906.1"/>
    </source>
</evidence>
<dbReference type="InterPro" id="IPR002125">
    <property type="entry name" value="CMP_dCMP_dom"/>
</dbReference>
<dbReference type="SUPFAM" id="SSF53927">
    <property type="entry name" value="Cytidine deaminase-like"/>
    <property type="match status" value="1"/>
</dbReference>
<dbReference type="PANTHER" id="PTHR21600:SF40">
    <property type="entry name" value="PSEUDOURIDYLATE SYNTHASE RPUSD2"/>
    <property type="match status" value="1"/>
</dbReference>
<dbReference type="InterPro" id="IPR050188">
    <property type="entry name" value="RluA_PseudoU_synthase"/>
</dbReference>
<keyword evidence="6" id="KW-0694">RNA-binding</keyword>
<dbReference type="Gene3D" id="3.30.2350.10">
    <property type="entry name" value="Pseudouridine synthase"/>
    <property type="match status" value="1"/>
</dbReference>
<reference evidence="9 10" key="1">
    <citation type="journal article" date="2009" name="Nature">
        <title>Evolution of pathogenicity and sexual reproduction in eight Candida genomes.</title>
        <authorList>
            <person name="Butler G."/>
            <person name="Rasmussen M.D."/>
            <person name="Lin M.F."/>
            <person name="Santos M.A."/>
            <person name="Sakthikumar S."/>
            <person name="Munro C.A."/>
            <person name="Rheinbay E."/>
            <person name="Grabherr M."/>
            <person name="Forche A."/>
            <person name="Reedy J.L."/>
            <person name="Agrafioti I."/>
            <person name="Arnaud M.B."/>
            <person name="Bates S."/>
            <person name="Brown A.J."/>
            <person name="Brunke S."/>
            <person name="Costanzo M.C."/>
            <person name="Fitzpatrick D.A."/>
            <person name="de Groot P.W."/>
            <person name="Harris D."/>
            <person name="Hoyer L.L."/>
            <person name="Hube B."/>
            <person name="Klis F.M."/>
            <person name="Kodira C."/>
            <person name="Lennard N."/>
            <person name="Logue M.E."/>
            <person name="Martin R."/>
            <person name="Neiman A.M."/>
            <person name="Nikolaou E."/>
            <person name="Quail M.A."/>
            <person name="Quinn J."/>
            <person name="Santos M.C."/>
            <person name="Schmitzberger F.F."/>
            <person name="Sherlock G."/>
            <person name="Shah P."/>
            <person name="Silverstein K.A."/>
            <person name="Skrzypek M.S."/>
            <person name="Soll D."/>
            <person name="Staggs R."/>
            <person name="Stansfield I."/>
            <person name="Stumpf M.P."/>
            <person name="Sudbery P.E."/>
            <person name="Srikantha T."/>
            <person name="Zeng Q."/>
            <person name="Berman J."/>
            <person name="Berriman M."/>
            <person name="Heitman J."/>
            <person name="Gow N.A."/>
            <person name="Lorenz M.C."/>
            <person name="Birren B.W."/>
            <person name="Kellis M."/>
            <person name="Cuomo C.A."/>
        </authorList>
    </citation>
    <scope>NUCLEOTIDE SEQUENCE [LARGE SCALE GENOMIC DNA]</scope>
    <source>
        <strain evidence="10">ATCC MYA-3404 / T1</strain>
    </source>
</reference>
<dbReference type="Pfam" id="PF00849">
    <property type="entry name" value="PseudoU_synth_2"/>
    <property type="match status" value="1"/>
</dbReference>
<dbReference type="EC" id="5.4.99.28" evidence="4"/>
<evidence type="ECO:0000256" key="7">
    <source>
        <dbReference type="SAM" id="MobiDB-lite"/>
    </source>
</evidence>
<dbReference type="HOGENOM" id="CLU_016902_12_4_1"/>
<sequence>MFLFKGNIFSTFKNFRTMSTESSKGMKRAASPQQENHRSKLVDSQGFRLRQQDIDKHKITSDGDGKNSKTIHEEEAEGANYVIEGRLRRVTPYYYTYLTYCKLRWIDRKLVDVFIDEFRDRSAEAYREAVDTGLVKVNSKVANLETVLKNGDLISHRSYRREPPVTSRDIKIVYENDDILVIDKPSGIPVHPTGRYRYNTVTKIIEQEFGKTVHPCNRLDRLTSGLMFLGKSSKGANEMMSQIRDRNVSKEYIARVKGEFPIERIVIEKPLSTIAPKLTLNVVDEENGKEAKTEFQRISYDPITDTSVVKCHPLTGRTHQIRVHLQYIGHPIANDPMYSSQFIWGENLGKDGEADLEQVKQKLDLIGKSKPATSWFHPEGDGEVLLEEICPITGLPLYSDPGSNDLDLWLHAYKYEADNGSWSYKTQYPEWALEPSRKFMEMAIEQAEKCGETQTQFNVGCVLVNNGKVISTGHSRELPGNTHAEQCALEKYFAEHDGVKEVPEGTEIFTTMEPCSLRLSGNLPCVDRILETKGIKTCFVGVLEPDIFVKNNSSYQKLLKNGVQYIHIPGYEEKALEIAKRGHEKIGTTA</sequence>
<dbReference type="GO" id="GO:0000455">
    <property type="term" value="P:enzyme-directed rRNA pseudouridine synthesis"/>
    <property type="evidence" value="ECO:0007669"/>
    <property type="project" value="TreeGrafter"/>
</dbReference>
<dbReference type="GO" id="GO:0160151">
    <property type="term" value="F:tRNA pseudouridine(32) synthase activity"/>
    <property type="evidence" value="ECO:0007669"/>
    <property type="project" value="UniProtKB-EC"/>
</dbReference>
<dbReference type="FunFam" id="3.30.2350.10:FF:000017">
    <property type="entry name" value="Pseudouridine synthase"/>
    <property type="match status" value="1"/>
</dbReference>
<protein>
    <recommendedName>
        <fullName evidence="4">tRNA pseudouridine(32) synthase</fullName>
        <ecNumber evidence="4">5.4.99.28</ecNumber>
    </recommendedName>
</protein>
<dbReference type="InterPro" id="IPR006224">
    <property type="entry name" value="PsdUridine_synth_RluA-like_CS"/>
</dbReference>
<accession>C5MH04</accession>
<evidence type="ECO:0000313" key="10">
    <source>
        <dbReference type="Proteomes" id="UP000002037"/>
    </source>
</evidence>
<dbReference type="SUPFAM" id="SSF55120">
    <property type="entry name" value="Pseudouridine synthase"/>
    <property type="match status" value="1"/>
</dbReference>
<dbReference type="GO" id="GO:0031119">
    <property type="term" value="P:tRNA pseudouridine synthesis"/>
    <property type="evidence" value="ECO:0007669"/>
    <property type="project" value="UniProtKB-ARBA"/>
</dbReference>
<name>C5MH04_CANTT</name>
<dbReference type="InterPro" id="IPR006145">
    <property type="entry name" value="PsdUridine_synth_RsuA/RluA"/>
</dbReference>
<comment type="catalytic activity">
    <reaction evidence="3">
        <text>uridine(32) in tRNA = pseudouridine(32) in tRNA</text>
        <dbReference type="Rhea" id="RHEA:42544"/>
        <dbReference type="Rhea" id="RHEA-COMP:10107"/>
        <dbReference type="Rhea" id="RHEA-COMP:10108"/>
        <dbReference type="ChEBI" id="CHEBI:65314"/>
        <dbReference type="ChEBI" id="CHEBI:65315"/>
        <dbReference type="EC" id="5.4.99.28"/>
    </reaction>
</comment>
<feature type="region of interest" description="Disordered" evidence="7">
    <location>
        <begin position="20"/>
        <end position="42"/>
    </location>
</feature>
<dbReference type="OrthoDB" id="424794at2759"/>
<dbReference type="InterPro" id="IPR006225">
    <property type="entry name" value="PsdUridine_synth_RluC/D"/>
</dbReference>
<dbReference type="InterPro" id="IPR002942">
    <property type="entry name" value="S4_RNA-bd"/>
</dbReference>
<dbReference type="RefSeq" id="XP_002551060.1">
    <property type="nucleotide sequence ID" value="XM_002551014.1"/>
</dbReference>
<dbReference type="InterPro" id="IPR016193">
    <property type="entry name" value="Cytidine_deaminase-like"/>
</dbReference>
<dbReference type="SMR" id="C5MH04"/>
<dbReference type="EMBL" id="GG692402">
    <property type="protein sequence ID" value="EER30906.1"/>
    <property type="molecule type" value="Genomic_DNA"/>
</dbReference>
<keyword evidence="2" id="KW-0413">Isomerase</keyword>